<dbReference type="InterPro" id="IPR049713">
    <property type="entry name" value="Pr6Pr-like"/>
</dbReference>
<evidence type="ECO:0000256" key="1">
    <source>
        <dbReference type="SAM" id="Phobius"/>
    </source>
</evidence>
<comment type="caution">
    <text evidence="2">The sequence shown here is derived from an EMBL/GenBank/DDBJ whole genome shotgun (WGS) entry which is preliminary data.</text>
</comment>
<evidence type="ECO:0008006" key="4">
    <source>
        <dbReference type="Google" id="ProtNLM"/>
    </source>
</evidence>
<organism evidence="2 3">
    <name type="scientific">Ornithinibacter aureus</name>
    <dbReference type="NCBI Taxonomy" id="622664"/>
    <lineage>
        <taxon>Bacteria</taxon>
        <taxon>Bacillati</taxon>
        <taxon>Actinomycetota</taxon>
        <taxon>Actinomycetes</taxon>
        <taxon>Micrococcales</taxon>
        <taxon>Intrasporangiaceae</taxon>
        <taxon>Ornithinibacter</taxon>
    </lineage>
</organism>
<feature type="transmembrane region" description="Helical" evidence="1">
    <location>
        <begin position="29"/>
        <end position="54"/>
    </location>
</feature>
<reference evidence="3" key="1">
    <citation type="journal article" date="2019" name="Int. J. Syst. Evol. Microbiol.">
        <title>The Global Catalogue of Microorganisms (GCM) 10K type strain sequencing project: providing services to taxonomists for standard genome sequencing and annotation.</title>
        <authorList>
            <consortium name="The Broad Institute Genomics Platform"/>
            <consortium name="The Broad Institute Genome Sequencing Center for Infectious Disease"/>
            <person name="Wu L."/>
            <person name="Ma J."/>
        </authorList>
    </citation>
    <scope>NUCLEOTIDE SEQUENCE [LARGE SCALE GENOMIC DNA]</scope>
    <source>
        <strain evidence="3">JCM 17738</strain>
    </source>
</reference>
<feature type="transmembrane region" description="Helical" evidence="1">
    <location>
        <begin position="147"/>
        <end position="163"/>
    </location>
</feature>
<keyword evidence="1" id="KW-0472">Membrane</keyword>
<keyword evidence="1" id="KW-0812">Transmembrane</keyword>
<feature type="transmembrane region" description="Helical" evidence="1">
    <location>
        <begin position="80"/>
        <end position="99"/>
    </location>
</feature>
<feature type="transmembrane region" description="Helical" evidence="1">
    <location>
        <begin position="175"/>
        <end position="194"/>
    </location>
</feature>
<keyword evidence="3" id="KW-1185">Reference proteome</keyword>
<protein>
    <recommendedName>
        <fullName evidence="4">F420-dependent oxidoreductase</fullName>
    </recommendedName>
</protein>
<proteinExistence type="predicted"/>
<feature type="transmembrane region" description="Helical" evidence="1">
    <location>
        <begin position="111"/>
        <end position="132"/>
    </location>
</feature>
<name>A0ABP8JZE1_9MICO</name>
<dbReference type="RefSeq" id="WP_159901987.1">
    <property type="nucleotide sequence ID" value="NZ_BAABFX010000032.1"/>
</dbReference>
<accession>A0ABP8JZE1</accession>
<feature type="transmembrane region" description="Helical" evidence="1">
    <location>
        <begin position="214"/>
        <end position="234"/>
    </location>
</feature>
<dbReference type="Proteomes" id="UP001500390">
    <property type="component" value="Unassembled WGS sequence"/>
</dbReference>
<evidence type="ECO:0000313" key="2">
    <source>
        <dbReference type="EMBL" id="GAA4398350.1"/>
    </source>
</evidence>
<dbReference type="NCBIfam" id="NF038065">
    <property type="entry name" value="Pr6Pr"/>
    <property type="match status" value="1"/>
</dbReference>
<gene>
    <name evidence="2" type="ORF">GCM10023153_23150</name>
</gene>
<evidence type="ECO:0000313" key="3">
    <source>
        <dbReference type="Proteomes" id="UP001500390"/>
    </source>
</evidence>
<dbReference type="EMBL" id="BAABFX010000032">
    <property type="protein sequence ID" value="GAA4398350.1"/>
    <property type="molecule type" value="Genomic_DNA"/>
</dbReference>
<sequence>MTTTSSAHTPSGSPQESPWPISGAARRAFAANAAIAWLGVVLTVILSGVGAYTFQEVEPGLYGEHPDGLAGVVSRLGDTASYFTIWSNVVVAVTMTLLARQPLRATPLLRVLRLDSILMITITAIVYAVLLAPSTEVVGWSRLTDPVLHQITPAVTVIVWVVFGPRGWINRRTLLPALIVPIVWVAWILLRGSVIDAYPYDFVNISVYGVGPVAATMAVILAFGLVVMAIYWGVDVALRRWLGQRAGATQFS</sequence>
<keyword evidence="1" id="KW-1133">Transmembrane helix</keyword>